<accession>A0A846WTZ8</accession>
<comment type="caution">
    <text evidence="1">The sequence shown here is derived from an EMBL/GenBank/DDBJ whole genome shotgun (WGS) entry which is preliminary data.</text>
</comment>
<proteinExistence type="predicted"/>
<organism evidence="1 2">
    <name type="scientific">Gordonia polyisoprenivorans</name>
    <dbReference type="NCBI Taxonomy" id="84595"/>
    <lineage>
        <taxon>Bacteria</taxon>
        <taxon>Bacillati</taxon>
        <taxon>Actinomycetota</taxon>
        <taxon>Actinomycetes</taxon>
        <taxon>Mycobacteriales</taxon>
        <taxon>Gordoniaceae</taxon>
        <taxon>Gordonia</taxon>
    </lineage>
</organism>
<evidence type="ECO:0000313" key="1">
    <source>
        <dbReference type="EMBL" id="NKY04416.1"/>
    </source>
</evidence>
<dbReference type="Proteomes" id="UP000563898">
    <property type="component" value="Unassembled WGS sequence"/>
</dbReference>
<gene>
    <name evidence="1" type="ORF">HGA05_22875</name>
</gene>
<name>A0A846WTZ8_9ACTN</name>
<protein>
    <recommendedName>
        <fullName evidence="3">DUF3263 domain-containing protein</fullName>
    </recommendedName>
</protein>
<dbReference type="EMBL" id="JAAXPC010000018">
    <property type="protein sequence ID" value="NKY04416.1"/>
    <property type="molecule type" value="Genomic_DNA"/>
</dbReference>
<sequence>MDPRSGADDLVQDMLRFLIRWSPFDDGDDEILPTFGVEPRVFYIRMARLIDTDPELAGPRAAVLRTYCLRKAGIVVAS</sequence>
<dbReference type="AlphaFoldDB" id="A0A846WTZ8"/>
<reference evidence="1 2" key="1">
    <citation type="submission" date="2020-04" db="EMBL/GenBank/DDBJ databases">
        <title>MicrobeNet Type strains.</title>
        <authorList>
            <person name="Nicholson A.C."/>
        </authorList>
    </citation>
    <scope>NUCLEOTIDE SEQUENCE [LARGE SCALE GENOMIC DNA]</scope>
    <source>
        <strain evidence="1 2">ATCC BAA-14</strain>
    </source>
</reference>
<evidence type="ECO:0008006" key="3">
    <source>
        <dbReference type="Google" id="ProtNLM"/>
    </source>
</evidence>
<evidence type="ECO:0000313" key="2">
    <source>
        <dbReference type="Proteomes" id="UP000563898"/>
    </source>
</evidence>